<sequence length="57" mass="7023">MELKLRNKTWKQITKKEYERLLMDSDTHNKIAFFKDLYYGEVTYFKIVTKRDGFRGK</sequence>
<evidence type="ECO:0000313" key="1">
    <source>
        <dbReference type="EMBL" id="KKL76274.1"/>
    </source>
</evidence>
<reference evidence="1" key="1">
    <citation type="journal article" date="2015" name="Nature">
        <title>Complex archaea that bridge the gap between prokaryotes and eukaryotes.</title>
        <authorList>
            <person name="Spang A."/>
            <person name="Saw J.H."/>
            <person name="Jorgensen S.L."/>
            <person name="Zaremba-Niedzwiedzka K."/>
            <person name="Martijn J."/>
            <person name="Lind A.E."/>
            <person name="van Eijk R."/>
            <person name="Schleper C."/>
            <person name="Guy L."/>
            <person name="Ettema T.J."/>
        </authorList>
    </citation>
    <scope>NUCLEOTIDE SEQUENCE</scope>
</reference>
<protein>
    <submittedName>
        <fullName evidence="1">Uncharacterized protein</fullName>
    </submittedName>
</protein>
<name>A0A0F9EQH6_9ZZZZ</name>
<organism evidence="1">
    <name type="scientific">marine sediment metagenome</name>
    <dbReference type="NCBI Taxonomy" id="412755"/>
    <lineage>
        <taxon>unclassified sequences</taxon>
        <taxon>metagenomes</taxon>
        <taxon>ecological metagenomes</taxon>
    </lineage>
</organism>
<proteinExistence type="predicted"/>
<accession>A0A0F9EQH6</accession>
<comment type="caution">
    <text evidence="1">The sequence shown here is derived from an EMBL/GenBank/DDBJ whole genome shotgun (WGS) entry which is preliminary data.</text>
</comment>
<dbReference type="EMBL" id="LAZR01024098">
    <property type="protein sequence ID" value="KKL76274.1"/>
    <property type="molecule type" value="Genomic_DNA"/>
</dbReference>
<gene>
    <name evidence="1" type="ORF">LCGC14_2046530</name>
</gene>
<dbReference type="AlphaFoldDB" id="A0A0F9EQH6"/>